<dbReference type="Proteomes" id="UP000637980">
    <property type="component" value="Unassembled WGS sequence"/>
</dbReference>
<dbReference type="PIRSF" id="PIRSF003085">
    <property type="entry name" value="CMAS"/>
    <property type="match status" value="1"/>
</dbReference>
<dbReference type="EMBL" id="BMXE01000003">
    <property type="protein sequence ID" value="GHB29855.1"/>
    <property type="molecule type" value="Genomic_DNA"/>
</dbReference>
<evidence type="ECO:0000256" key="3">
    <source>
        <dbReference type="ARBA" id="ARBA00022679"/>
    </source>
</evidence>
<gene>
    <name evidence="6" type="ORF">GCM10007094_17790</name>
</gene>
<dbReference type="PANTHER" id="PTHR43667:SF2">
    <property type="entry name" value="FATTY ACID C-METHYL TRANSFERASE"/>
    <property type="match status" value="1"/>
</dbReference>
<keyword evidence="5" id="KW-0443">Lipid metabolism</keyword>
<dbReference type="SUPFAM" id="SSF53335">
    <property type="entry name" value="S-adenosyl-L-methionine-dependent methyltransferases"/>
    <property type="match status" value="1"/>
</dbReference>
<evidence type="ECO:0000256" key="4">
    <source>
        <dbReference type="ARBA" id="ARBA00022691"/>
    </source>
</evidence>
<evidence type="ECO:0000313" key="6">
    <source>
        <dbReference type="EMBL" id="GHB29855.1"/>
    </source>
</evidence>
<evidence type="ECO:0000256" key="5">
    <source>
        <dbReference type="ARBA" id="ARBA00023098"/>
    </source>
</evidence>
<dbReference type="InterPro" id="IPR003333">
    <property type="entry name" value="CMAS"/>
</dbReference>
<evidence type="ECO:0000256" key="1">
    <source>
        <dbReference type="ARBA" id="ARBA00010815"/>
    </source>
</evidence>
<evidence type="ECO:0000256" key="2">
    <source>
        <dbReference type="ARBA" id="ARBA00022603"/>
    </source>
</evidence>
<sequence>MTLRDPPSLSPLPSAEMTELDLSSKLWKTLLDRLLLNLTQGHLGIILPNGRMLSYGNQSGTGPVVTVTILRTRLLWRLLSGSSLALAEGYLEEDWQCNDLRSLFDLLVANKHVIQSTSQRGTLSRAIARLRHLANSNTLSGSKRNIAYHYDLGNNFYSQWLDKTMTYSSAYKLQKHETLEQAQRRKYAHVLQLTQTRPDQKILEIGCGWGGFAEHACQAGRHVHGITLSQEQLKFAQARLQAQQTKGSASLELRDYRETEGQYDAIVSIEMIEAVGEENWSGYFEKLKARLKPGGTAVIQSILIADDKFRTYRKNVDFIQHYIFPGGLLPSPRELARQIEQQDLELVTQEFFGADYEQTLAIWRKSFFQNWPEIAKLGYDNRFKRMWHYYLAYCEAGFAQGTIDVGLFQIKKPH</sequence>
<proteinExistence type="inferred from homology"/>
<dbReference type="InterPro" id="IPR050723">
    <property type="entry name" value="CFA/CMAS"/>
</dbReference>
<dbReference type="InterPro" id="IPR029063">
    <property type="entry name" value="SAM-dependent_MTases_sf"/>
</dbReference>
<reference evidence="7" key="1">
    <citation type="journal article" date="2019" name="Int. J. Syst. Evol. Microbiol.">
        <title>The Global Catalogue of Microorganisms (GCM) 10K type strain sequencing project: providing services to taxonomists for standard genome sequencing and annotation.</title>
        <authorList>
            <consortium name="The Broad Institute Genomics Platform"/>
            <consortium name="The Broad Institute Genome Sequencing Center for Infectious Disease"/>
            <person name="Wu L."/>
            <person name="Ma J."/>
        </authorList>
    </citation>
    <scope>NUCLEOTIDE SEQUENCE [LARGE SCALE GENOMIC DNA]</scope>
    <source>
        <strain evidence="7">KCTC 12861</strain>
    </source>
</reference>
<protein>
    <submittedName>
        <fullName evidence="6">Cyclopropane-fatty-acyl-phospholipid synthase</fullName>
    </submittedName>
</protein>
<comment type="caution">
    <text evidence="6">The sequence shown here is derived from an EMBL/GenBank/DDBJ whole genome shotgun (WGS) entry which is preliminary data.</text>
</comment>
<accession>A0ABQ3E8W3</accession>
<dbReference type="Pfam" id="PF02353">
    <property type="entry name" value="CMAS"/>
    <property type="match status" value="1"/>
</dbReference>
<organism evidence="6 7">
    <name type="scientific">Pseudovibrio japonicus</name>
    <dbReference type="NCBI Taxonomy" id="366534"/>
    <lineage>
        <taxon>Bacteria</taxon>
        <taxon>Pseudomonadati</taxon>
        <taxon>Pseudomonadota</taxon>
        <taxon>Alphaproteobacteria</taxon>
        <taxon>Hyphomicrobiales</taxon>
        <taxon>Stappiaceae</taxon>
        <taxon>Pseudovibrio</taxon>
    </lineage>
</organism>
<keyword evidence="4" id="KW-0949">S-adenosyl-L-methionine</keyword>
<dbReference type="CDD" id="cd02440">
    <property type="entry name" value="AdoMet_MTases"/>
    <property type="match status" value="1"/>
</dbReference>
<dbReference type="RefSeq" id="WP_189436436.1">
    <property type="nucleotide sequence ID" value="NZ_BMXE01000003.1"/>
</dbReference>
<keyword evidence="7" id="KW-1185">Reference proteome</keyword>
<keyword evidence="3" id="KW-0808">Transferase</keyword>
<dbReference type="PANTHER" id="PTHR43667">
    <property type="entry name" value="CYCLOPROPANE-FATTY-ACYL-PHOSPHOLIPID SYNTHASE"/>
    <property type="match status" value="1"/>
</dbReference>
<evidence type="ECO:0000313" key="7">
    <source>
        <dbReference type="Proteomes" id="UP000637980"/>
    </source>
</evidence>
<name>A0ABQ3E8W3_9HYPH</name>
<dbReference type="Gene3D" id="3.40.50.150">
    <property type="entry name" value="Vaccinia Virus protein VP39"/>
    <property type="match status" value="1"/>
</dbReference>
<keyword evidence="2" id="KW-0489">Methyltransferase</keyword>
<comment type="similarity">
    <text evidence="1">Belongs to the CFA/CMAS family.</text>
</comment>